<evidence type="ECO:0000313" key="2">
    <source>
        <dbReference type="EMBL" id="MET2828766.1"/>
    </source>
</evidence>
<dbReference type="EMBL" id="JBEWSZ010000001">
    <property type="protein sequence ID" value="MET2828766.1"/>
    <property type="molecule type" value="Genomic_DNA"/>
</dbReference>
<accession>A0ABV2DFE5</accession>
<sequence length="287" mass="32087">MILGGRTLKVYLINLDRSQVRQARMSALLEAAGVAFVRVRAVDGQLLSQADIDSVYVPRPADVPLTKGEVGCFLSHRACFERIAADIDPYAVILEDDMHLSQDFAAICADSGWIPAGADLVKLETSYKYGSLVEIDRHGVPVGDSRRCHRLHGWVSGTGAYVVSRDAASKLLDMTAKFETPIDVLIYDPLIGSARHFKIQQVVPAPCIQDSGANWPTTPGIESILASERKASAGDREVKRQRSLAGKVWRELKRPFERLLISPHIRIREFFRLVVEKRRKIIIEFRR</sequence>
<feature type="domain" description="Glycosyl transferase family 25" evidence="1">
    <location>
        <begin position="9"/>
        <end position="186"/>
    </location>
</feature>
<organism evidence="2 3">
    <name type="scientific">Mesorhizobium shangrilense</name>
    <dbReference type="NCBI Taxonomy" id="460060"/>
    <lineage>
        <taxon>Bacteria</taxon>
        <taxon>Pseudomonadati</taxon>
        <taxon>Pseudomonadota</taxon>
        <taxon>Alphaproteobacteria</taxon>
        <taxon>Hyphomicrobiales</taxon>
        <taxon>Phyllobacteriaceae</taxon>
        <taxon>Mesorhizobium</taxon>
    </lineage>
</organism>
<protein>
    <submittedName>
        <fullName evidence="2">Glycosyltransferase family 25 protein</fullName>
    </submittedName>
</protein>
<dbReference type="CDD" id="cd06532">
    <property type="entry name" value="Glyco_transf_25"/>
    <property type="match status" value="1"/>
</dbReference>
<name>A0ABV2DFE5_9HYPH</name>
<dbReference type="RefSeq" id="WP_354460751.1">
    <property type="nucleotide sequence ID" value="NZ_JBEWSZ010000001.1"/>
</dbReference>
<keyword evidence="3" id="KW-1185">Reference proteome</keyword>
<dbReference type="InterPro" id="IPR002654">
    <property type="entry name" value="Glyco_trans_25"/>
</dbReference>
<proteinExistence type="predicted"/>
<evidence type="ECO:0000313" key="3">
    <source>
        <dbReference type="Proteomes" id="UP001548832"/>
    </source>
</evidence>
<dbReference type="Proteomes" id="UP001548832">
    <property type="component" value="Unassembled WGS sequence"/>
</dbReference>
<dbReference type="Pfam" id="PF01755">
    <property type="entry name" value="Glyco_transf_25"/>
    <property type="match status" value="1"/>
</dbReference>
<gene>
    <name evidence="2" type="ORF">ABVQ20_17440</name>
</gene>
<evidence type="ECO:0000259" key="1">
    <source>
        <dbReference type="Pfam" id="PF01755"/>
    </source>
</evidence>
<reference evidence="2 3" key="1">
    <citation type="submission" date="2024-06" db="EMBL/GenBank/DDBJ databases">
        <authorList>
            <person name="Kim D.-U."/>
        </authorList>
    </citation>
    <scope>NUCLEOTIDE SEQUENCE [LARGE SCALE GENOMIC DNA]</scope>
    <source>
        <strain evidence="2 3">KACC15460</strain>
    </source>
</reference>
<comment type="caution">
    <text evidence="2">The sequence shown here is derived from an EMBL/GenBank/DDBJ whole genome shotgun (WGS) entry which is preliminary data.</text>
</comment>